<dbReference type="InterPro" id="IPR020568">
    <property type="entry name" value="Ribosomal_Su5_D2-typ_SF"/>
</dbReference>
<name>A0A177BAJ9_9BILA</name>
<dbReference type="InterPro" id="IPR012162">
    <property type="entry name" value="PNPase"/>
</dbReference>
<dbReference type="NCBIfam" id="TIGR03591">
    <property type="entry name" value="polynuc_phos"/>
    <property type="match status" value="1"/>
</dbReference>
<keyword evidence="3" id="KW-0808">Transferase</keyword>
<dbReference type="InterPro" id="IPR004087">
    <property type="entry name" value="KH_dom"/>
</dbReference>
<protein>
    <recommendedName>
        <fullName evidence="2">polyribonucleotide nucleotidyltransferase</fullName>
        <ecNumber evidence="2">2.7.7.8</ecNumber>
    </recommendedName>
    <alternativeName>
        <fullName evidence="6">Polynucleotide phosphorylase 1</fullName>
    </alternativeName>
</protein>
<dbReference type="Gene3D" id="3.30.230.70">
    <property type="entry name" value="GHMP Kinase, N-terminal domain"/>
    <property type="match status" value="2"/>
</dbReference>
<dbReference type="SUPFAM" id="SSF54791">
    <property type="entry name" value="Eukaryotic type KH-domain (KH-domain type I)"/>
    <property type="match status" value="1"/>
</dbReference>
<dbReference type="PANTHER" id="PTHR11252:SF0">
    <property type="entry name" value="POLYRIBONUCLEOTIDE NUCLEOTIDYLTRANSFERASE 1, MITOCHONDRIAL"/>
    <property type="match status" value="1"/>
</dbReference>
<evidence type="ECO:0000256" key="3">
    <source>
        <dbReference type="ARBA" id="ARBA00022679"/>
    </source>
</evidence>
<dbReference type="Proteomes" id="UP000078046">
    <property type="component" value="Unassembled WGS sequence"/>
</dbReference>
<dbReference type="Pfam" id="PF03725">
    <property type="entry name" value="RNase_PH_C"/>
    <property type="match status" value="1"/>
</dbReference>
<dbReference type="EC" id="2.7.7.8" evidence="2"/>
<dbReference type="PANTHER" id="PTHR11252">
    <property type="entry name" value="POLYRIBONUCLEOTIDE NUCLEOTIDYLTRANSFERASE"/>
    <property type="match status" value="1"/>
</dbReference>
<dbReference type="InterPro" id="IPR027408">
    <property type="entry name" value="PNPase/RNase_PH_dom_sf"/>
</dbReference>
<keyword evidence="10" id="KW-1185">Reference proteome</keyword>
<evidence type="ECO:0000256" key="2">
    <source>
        <dbReference type="ARBA" id="ARBA00012416"/>
    </source>
</evidence>
<feature type="domain" description="S1 motif" evidence="8">
    <location>
        <begin position="678"/>
        <end position="749"/>
    </location>
</feature>
<dbReference type="InterPro" id="IPR001247">
    <property type="entry name" value="ExoRNase_PH_dom1"/>
</dbReference>
<dbReference type="InterPro" id="IPR012340">
    <property type="entry name" value="NA-bd_OB-fold"/>
</dbReference>
<dbReference type="NCBIfam" id="NF008805">
    <property type="entry name" value="PRK11824.1"/>
    <property type="match status" value="1"/>
</dbReference>
<dbReference type="SUPFAM" id="SSF54211">
    <property type="entry name" value="Ribosomal protein S5 domain 2-like"/>
    <property type="match status" value="2"/>
</dbReference>
<evidence type="ECO:0000256" key="4">
    <source>
        <dbReference type="ARBA" id="ARBA00022695"/>
    </source>
</evidence>
<dbReference type="GO" id="GO:0004654">
    <property type="term" value="F:polyribonucleotide nucleotidyltransferase activity"/>
    <property type="evidence" value="ECO:0007669"/>
    <property type="project" value="UniProtKB-EC"/>
</dbReference>
<dbReference type="GO" id="GO:0003723">
    <property type="term" value="F:RNA binding"/>
    <property type="evidence" value="ECO:0007669"/>
    <property type="project" value="UniProtKB-UniRule"/>
</dbReference>
<dbReference type="Gene3D" id="2.40.50.140">
    <property type="entry name" value="Nucleic acid-binding proteins"/>
    <property type="match status" value="1"/>
</dbReference>
<evidence type="ECO:0000259" key="8">
    <source>
        <dbReference type="PROSITE" id="PS50126"/>
    </source>
</evidence>
<dbReference type="GO" id="GO:0005829">
    <property type="term" value="C:cytosol"/>
    <property type="evidence" value="ECO:0007669"/>
    <property type="project" value="TreeGrafter"/>
</dbReference>
<dbReference type="SUPFAM" id="SSF55666">
    <property type="entry name" value="Ribonuclease PH domain 2-like"/>
    <property type="match status" value="2"/>
</dbReference>
<dbReference type="GO" id="GO:0000175">
    <property type="term" value="F:3'-5'-RNA exonuclease activity"/>
    <property type="evidence" value="ECO:0007669"/>
    <property type="project" value="TreeGrafter"/>
</dbReference>
<dbReference type="FunFam" id="3.30.1370.10:FF:000001">
    <property type="entry name" value="Polyribonucleotide nucleotidyltransferase"/>
    <property type="match status" value="1"/>
</dbReference>
<dbReference type="AlphaFoldDB" id="A0A177BAJ9"/>
<evidence type="ECO:0000313" key="10">
    <source>
        <dbReference type="Proteomes" id="UP000078046"/>
    </source>
</evidence>
<accession>A0A177BAJ9</accession>
<proteinExistence type="inferred from homology"/>
<dbReference type="GO" id="GO:0000965">
    <property type="term" value="P:mitochondrial RNA 3'-end processing"/>
    <property type="evidence" value="ECO:0007669"/>
    <property type="project" value="TreeGrafter"/>
</dbReference>
<dbReference type="GO" id="GO:0000958">
    <property type="term" value="P:mitochondrial mRNA catabolic process"/>
    <property type="evidence" value="ECO:0007669"/>
    <property type="project" value="TreeGrafter"/>
</dbReference>
<comment type="caution">
    <text evidence="9">The sequence shown here is derived from an EMBL/GenBank/DDBJ whole genome shotgun (WGS) entry which is preliminary data.</text>
</comment>
<sequence length="768" mass="86249">MILKWSLKIIHIKNVICGNQIIRDFGNLILHKHIEKKWKLSQTLYSYNSNRTACSFPEFSTGKFARVATSSILATKGNSSVLSVCVIDDEPRDLNLNLNVNYKQNMSAASRIPTNFFRRDLGNSQTEILTSRLIDRSLRSGLSSIQKGINITANLMSIDAESDPDILSINSASLAIQKTGLNFDPVAACRVCIIDDKVEINPLAHEAALSTVNLVVVSNNAQKIVMIEGDGEEIDNDNILVCLTSAIEKNDELLNIMKKFISNHTKHCINNENTWIDADISSDEGTFLEDNISAAITELFNKKIKHRNDFHVNIMNIRKNIKKLFFQTFPDSKKSIDSFMDNSIRQKCRNLIITHKRRFDDRQLSEIREIYSEIDIFPLVHASALFQRGYTQVYTSLTFDSPQSSVKIDPINALLTGKSENKFFHHYEFPSFAVNESSSNKKMRREVGHGMLAEKSIRSILPREDLEFTIRLNSQVLESNGSSSMASVCASSLALFSAGVNIKRHVAGVAVGCIMDENETVYLTDITGFEDYIGDMDFKIAGTSEGVTGIQLDLKTNGLTIDQISKSLDISLYARLKIIENLKSTININRNVKNKDFVNNINFPIIESRKIEIEKRAQLIGVGGLNLRKIINKTGVTISTVDENHIEIFAPNKNSFDTATKMIDELLSAQREPTLEFGRVYEAEVAEIRSSGLMVKLYESMIPVLVPNSQLDSIRISHPEVLGFTPGDTIKVKYFGRDSVNGRMRLSRKMIHSLGKNQTAINFINRKK</sequence>
<evidence type="ECO:0000313" key="9">
    <source>
        <dbReference type="EMBL" id="OAF70561.1"/>
    </source>
</evidence>
<evidence type="ECO:0000256" key="5">
    <source>
        <dbReference type="ARBA" id="ARBA00022884"/>
    </source>
</evidence>
<evidence type="ECO:0000256" key="1">
    <source>
        <dbReference type="ARBA" id="ARBA00007404"/>
    </source>
</evidence>
<dbReference type="InterPro" id="IPR015847">
    <property type="entry name" value="ExoRNase_PH_dom2"/>
</dbReference>
<keyword evidence="4" id="KW-0548">Nucleotidyltransferase</keyword>
<dbReference type="InterPro" id="IPR036345">
    <property type="entry name" value="ExoRNase_PH_dom2_sf"/>
</dbReference>
<dbReference type="PROSITE" id="PS50084">
    <property type="entry name" value="KH_TYPE_1"/>
    <property type="match status" value="1"/>
</dbReference>
<dbReference type="EMBL" id="LWCA01000133">
    <property type="protein sequence ID" value="OAF70561.1"/>
    <property type="molecule type" value="Genomic_DNA"/>
</dbReference>
<dbReference type="InterPro" id="IPR003029">
    <property type="entry name" value="S1_domain"/>
</dbReference>
<keyword evidence="5 7" id="KW-0694">RNA-binding</keyword>
<organism evidence="9 10">
    <name type="scientific">Intoshia linei</name>
    <dbReference type="NCBI Taxonomy" id="1819745"/>
    <lineage>
        <taxon>Eukaryota</taxon>
        <taxon>Metazoa</taxon>
        <taxon>Spiralia</taxon>
        <taxon>Lophotrochozoa</taxon>
        <taxon>Mesozoa</taxon>
        <taxon>Orthonectida</taxon>
        <taxon>Rhopaluridae</taxon>
        <taxon>Intoshia</taxon>
    </lineage>
</organism>
<dbReference type="InterPro" id="IPR036456">
    <property type="entry name" value="PNPase_PH_RNA-bd_sf"/>
</dbReference>
<dbReference type="SUPFAM" id="SSF50249">
    <property type="entry name" value="Nucleic acid-binding proteins"/>
    <property type="match status" value="1"/>
</dbReference>
<dbReference type="GO" id="GO:0005739">
    <property type="term" value="C:mitochondrion"/>
    <property type="evidence" value="ECO:0007669"/>
    <property type="project" value="TreeGrafter"/>
</dbReference>
<reference evidence="9 10" key="1">
    <citation type="submission" date="2016-04" db="EMBL/GenBank/DDBJ databases">
        <title>The genome of Intoshia linei affirms orthonectids as highly simplified spiralians.</title>
        <authorList>
            <person name="Mikhailov K.V."/>
            <person name="Slusarev G.S."/>
            <person name="Nikitin M.A."/>
            <person name="Logacheva M.D."/>
            <person name="Penin A."/>
            <person name="Aleoshin V."/>
            <person name="Panchin Y.V."/>
        </authorList>
    </citation>
    <scope>NUCLEOTIDE SEQUENCE [LARGE SCALE GENOMIC DNA]</scope>
    <source>
        <strain evidence="9">Intl2013</strain>
        <tissue evidence="9">Whole animal</tissue>
    </source>
</reference>
<dbReference type="InterPro" id="IPR036612">
    <property type="entry name" value="KH_dom_type_1_sf"/>
</dbReference>
<dbReference type="Pfam" id="PF01138">
    <property type="entry name" value="RNase_PH"/>
    <property type="match status" value="2"/>
</dbReference>
<comment type="similarity">
    <text evidence="1">Belongs to the polyribonucleotide nucleotidyltransferase family.</text>
</comment>
<dbReference type="Gene3D" id="3.30.1370.10">
    <property type="entry name" value="K Homology domain, type 1"/>
    <property type="match status" value="1"/>
</dbReference>
<gene>
    <name evidence="9" type="ORF">A3Q56_01649</name>
</gene>
<evidence type="ECO:0000256" key="6">
    <source>
        <dbReference type="ARBA" id="ARBA00031451"/>
    </source>
</evidence>
<dbReference type="OrthoDB" id="437922at2759"/>
<evidence type="ECO:0000256" key="7">
    <source>
        <dbReference type="PROSITE-ProRule" id="PRU00117"/>
    </source>
</evidence>
<dbReference type="SMART" id="SM00322">
    <property type="entry name" value="KH"/>
    <property type="match status" value="1"/>
</dbReference>
<dbReference type="PROSITE" id="PS50126">
    <property type="entry name" value="S1"/>
    <property type="match status" value="1"/>
</dbReference>
<dbReference type="SUPFAM" id="SSF46915">
    <property type="entry name" value="Polynucleotide phosphorylase/guanosine pentaphosphate synthase (PNPase/GPSI), domain 3"/>
    <property type="match status" value="1"/>
</dbReference>